<gene>
    <name evidence="2" type="ORF">BN961_02881</name>
</gene>
<organism evidence="2 3">
    <name type="scientific">Afipia felis</name>
    <name type="common">Cat scratch disease bacillus</name>
    <dbReference type="NCBI Taxonomy" id="1035"/>
    <lineage>
        <taxon>Bacteria</taxon>
        <taxon>Pseudomonadati</taxon>
        <taxon>Pseudomonadota</taxon>
        <taxon>Alphaproteobacteria</taxon>
        <taxon>Hyphomicrobiales</taxon>
        <taxon>Nitrobacteraceae</taxon>
        <taxon>Afipia</taxon>
    </lineage>
</organism>
<keyword evidence="3" id="KW-1185">Reference proteome</keyword>
<evidence type="ECO:0000313" key="3">
    <source>
        <dbReference type="Proteomes" id="UP000035762"/>
    </source>
</evidence>
<dbReference type="EMBL" id="CCAZ020000002">
    <property type="protein sequence ID" value="CEG09455.1"/>
    <property type="molecule type" value="Genomic_DNA"/>
</dbReference>
<feature type="chain" id="PRO_5001859835" description="ZIP family metal transporter" evidence="1">
    <location>
        <begin position="20"/>
        <end position="53"/>
    </location>
</feature>
<name>A0A090MPZ6_AFIFE</name>
<evidence type="ECO:0000313" key="2">
    <source>
        <dbReference type="EMBL" id="CEG09455.1"/>
    </source>
</evidence>
<protein>
    <recommendedName>
        <fullName evidence="4">ZIP family metal transporter</fullName>
    </recommendedName>
</protein>
<accession>A0A090MPZ6</accession>
<evidence type="ECO:0000256" key="1">
    <source>
        <dbReference type="SAM" id="SignalP"/>
    </source>
</evidence>
<dbReference type="AlphaFoldDB" id="A0A090MPZ6"/>
<keyword evidence="1" id="KW-0732">Signal</keyword>
<feature type="signal peptide" evidence="1">
    <location>
        <begin position="1"/>
        <end position="19"/>
    </location>
</feature>
<reference evidence="2 3" key="1">
    <citation type="journal article" date="2014" name="Genome Announc.">
        <title>Genome Sequence of Afipia felis Strain 76713, Isolated in Hospital Water Using an Amoeba Co-Culture Procedure.</title>
        <authorList>
            <person name="Benamar S."/>
            <person name="La Scola B."/>
            <person name="Croce O."/>
        </authorList>
    </citation>
    <scope>NUCLEOTIDE SEQUENCE [LARGE SCALE GENOMIC DNA]</scope>
    <source>
        <strain evidence="2 3">76713</strain>
    </source>
</reference>
<proteinExistence type="predicted"/>
<comment type="caution">
    <text evidence="2">The sequence shown here is derived from an EMBL/GenBank/DDBJ whole genome shotgun (WGS) entry which is preliminary data.</text>
</comment>
<dbReference type="Proteomes" id="UP000035762">
    <property type="component" value="Unassembled WGS sequence"/>
</dbReference>
<sequence length="53" mass="5476">MIALLSVASVLGGSALAIAADRHIPHREILETCAGTLLFAGFGLLGSVLQHYT</sequence>
<evidence type="ECO:0008006" key="4">
    <source>
        <dbReference type="Google" id="ProtNLM"/>
    </source>
</evidence>
<dbReference type="RefSeq" id="WP_009339781.1">
    <property type="nucleotide sequence ID" value="NZ_CCAZ020000002.1"/>
</dbReference>